<feature type="non-terminal residue" evidence="1">
    <location>
        <position position="1"/>
    </location>
</feature>
<keyword evidence="2" id="KW-1185">Reference proteome</keyword>
<dbReference type="Proteomes" id="UP001432027">
    <property type="component" value="Unassembled WGS sequence"/>
</dbReference>
<evidence type="ECO:0000313" key="1">
    <source>
        <dbReference type="EMBL" id="GMS90779.1"/>
    </source>
</evidence>
<feature type="non-terminal residue" evidence="1">
    <location>
        <position position="370"/>
    </location>
</feature>
<protein>
    <submittedName>
        <fullName evidence="1">Uncharacterized protein</fullName>
    </submittedName>
</protein>
<dbReference type="EMBL" id="BTSX01000003">
    <property type="protein sequence ID" value="GMS90779.1"/>
    <property type="molecule type" value="Genomic_DNA"/>
</dbReference>
<proteinExistence type="predicted"/>
<gene>
    <name evidence="1" type="ORF">PENTCL1PPCAC_12954</name>
</gene>
<name>A0AAV5TAK0_9BILA</name>
<sequence>SSLLLLTQIMDTTVDSSLLMRFLAQCLPYLVEVGQLTPHLSVYSSTVALFLTARCFQSHLTLNVMGIWPVMKERMSEFVKSLCPMHWQTRRLATLFELELPQGICGMSHGCVCSDLLSIAAMEKEVKEILGRLIQSKEWTEGKLTIVADLVGDMMTQLGTQSIRDWWRERLVKEITSGSRSVPMLRLLSLTVYRGVIEAEEMMERIMEGMRADEIYIVDSCLSMLLSLLVGGSNRNEEELLVEGSIGGEIVARAIREIVKMSSQHSSSSIRDRCTMILARSMKRQYAKRVMREEIDKEWMREENGEAGLAEAYHQLTRKCSSSTWNGLEIEEGGRGLRELKIFDAAAVRREMQWILVKDHSSISIEYFSM</sequence>
<evidence type="ECO:0000313" key="2">
    <source>
        <dbReference type="Proteomes" id="UP001432027"/>
    </source>
</evidence>
<reference evidence="1" key="1">
    <citation type="submission" date="2023-10" db="EMBL/GenBank/DDBJ databases">
        <title>Genome assembly of Pristionchus species.</title>
        <authorList>
            <person name="Yoshida K."/>
            <person name="Sommer R.J."/>
        </authorList>
    </citation>
    <scope>NUCLEOTIDE SEQUENCE</scope>
    <source>
        <strain evidence="1">RS0144</strain>
    </source>
</reference>
<organism evidence="1 2">
    <name type="scientific">Pristionchus entomophagus</name>
    <dbReference type="NCBI Taxonomy" id="358040"/>
    <lineage>
        <taxon>Eukaryota</taxon>
        <taxon>Metazoa</taxon>
        <taxon>Ecdysozoa</taxon>
        <taxon>Nematoda</taxon>
        <taxon>Chromadorea</taxon>
        <taxon>Rhabditida</taxon>
        <taxon>Rhabditina</taxon>
        <taxon>Diplogasteromorpha</taxon>
        <taxon>Diplogasteroidea</taxon>
        <taxon>Neodiplogasteridae</taxon>
        <taxon>Pristionchus</taxon>
    </lineage>
</organism>
<accession>A0AAV5TAK0</accession>
<dbReference type="AlphaFoldDB" id="A0AAV5TAK0"/>
<comment type="caution">
    <text evidence="1">The sequence shown here is derived from an EMBL/GenBank/DDBJ whole genome shotgun (WGS) entry which is preliminary data.</text>
</comment>